<gene>
    <name evidence="1" type="ORF">K0M31_012810</name>
</gene>
<name>A0AA40FJ87_9HYME</name>
<comment type="caution">
    <text evidence="1">The sequence shown here is derived from an EMBL/GenBank/DDBJ whole genome shotgun (WGS) entry which is preliminary data.</text>
</comment>
<accession>A0AA40FJ87</accession>
<reference evidence="1" key="1">
    <citation type="submission" date="2021-10" db="EMBL/GenBank/DDBJ databases">
        <title>Melipona bicolor Genome sequencing and assembly.</title>
        <authorList>
            <person name="Araujo N.S."/>
            <person name="Arias M.C."/>
        </authorList>
    </citation>
    <scope>NUCLEOTIDE SEQUENCE</scope>
    <source>
        <strain evidence="1">USP_2M_L1-L4_2017</strain>
        <tissue evidence="1">Whole body</tissue>
    </source>
</reference>
<dbReference type="AlphaFoldDB" id="A0AA40FJ87"/>
<dbReference type="Proteomes" id="UP001177670">
    <property type="component" value="Unassembled WGS sequence"/>
</dbReference>
<sequence>MSLNLKIVYIIEIMLDSDVLLLSEDISPEVSATLNASLVCSKENMDDDSFVDDIEMDNIEELSTPLESCAPEYFVRYIAKKCVDKSQCRRCCDTVLENTTVFIRYEQLLIFFTAYYILY</sequence>
<dbReference type="EMBL" id="JAHYIQ010000033">
    <property type="protein sequence ID" value="KAK1120086.1"/>
    <property type="molecule type" value="Genomic_DNA"/>
</dbReference>
<evidence type="ECO:0000313" key="2">
    <source>
        <dbReference type="Proteomes" id="UP001177670"/>
    </source>
</evidence>
<proteinExistence type="predicted"/>
<organism evidence="1 2">
    <name type="scientific">Melipona bicolor</name>
    <dbReference type="NCBI Taxonomy" id="60889"/>
    <lineage>
        <taxon>Eukaryota</taxon>
        <taxon>Metazoa</taxon>
        <taxon>Ecdysozoa</taxon>
        <taxon>Arthropoda</taxon>
        <taxon>Hexapoda</taxon>
        <taxon>Insecta</taxon>
        <taxon>Pterygota</taxon>
        <taxon>Neoptera</taxon>
        <taxon>Endopterygota</taxon>
        <taxon>Hymenoptera</taxon>
        <taxon>Apocrita</taxon>
        <taxon>Aculeata</taxon>
        <taxon>Apoidea</taxon>
        <taxon>Anthophila</taxon>
        <taxon>Apidae</taxon>
        <taxon>Melipona</taxon>
    </lineage>
</organism>
<protein>
    <submittedName>
        <fullName evidence="1">Uncharacterized protein</fullName>
    </submittedName>
</protein>
<evidence type="ECO:0000313" key="1">
    <source>
        <dbReference type="EMBL" id="KAK1120086.1"/>
    </source>
</evidence>
<keyword evidence="2" id="KW-1185">Reference proteome</keyword>